<comment type="caution">
    <text evidence="7">The sequence shown here is derived from an EMBL/GenBank/DDBJ whole genome shotgun (WGS) entry which is preliminary data.</text>
</comment>
<evidence type="ECO:0000256" key="1">
    <source>
        <dbReference type="ARBA" id="ARBA00022617"/>
    </source>
</evidence>
<dbReference type="PROSITE" id="PS51007">
    <property type="entry name" value="CYTC"/>
    <property type="match status" value="1"/>
</dbReference>
<dbReference type="InterPro" id="IPR010538">
    <property type="entry name" value="DHOR"/>
</dbReference>
<evidence type="ECO:0000256" key="5">
    <source>
        <dbReference type="SAM" id="SignalP"/>
    </source>
</evidence>
<dbReference type="PANTHER" id="PTHR30600:SF4">
    <property type="entry name" value="CYTOCHROME C DOMAIN-CONTAINING PROTEIN"/>
    <property type="match status" value="1"/>
</dbReference>
<dbReference type="PANTHER" id="PTHR30600">
    <property type="entry name" value="CYTOCHROME C PEROXIDASE-RELATED"/>
    <property type="match status" value="1"/>
</dbReference>
<dbReference type="Pfam" id="PF06537">
    <property type="entry name" value="DHOR"/>
    <property type="match status" value="1"/>
</dbReference>
<dbReference type="EMBL" id="NWUO01000018">
    <property type="protein sequence ID" value="PNS10271.1"/>
    <property type="molecule type" value="Genomic_DNA"/>
</dbReference>
<gene>
    <name evidence="7" type="ORF">COO59_18225</name>
</gene>
<dbReference type="RefSeq" id="WP_103061151.1">
    <property type="nucleotide sequence ID" value="NZ_BSOF01000026.1"/>
</dbReference>
<dbReference type="GO" id="GO:0009055">
    <property type="term" value="F:electron transfer activity"/>
    <property type="evidence" value="ECO:0007669"/>
    <property type="project" value="InterPro"/>
</dbReference>
<evidence type="ECO:0000256" key="2">
    <source>
        <dbReference type="ARBA" id="ARBA00022723"/>
    </source>
</evidence>
<dbReference type="InterPro" id="IPR036909">
    <property type="entry name" value="Cyt_c-like_dom_sf"/>
</dbReference>
<reference evidence="8" key="1">
    <citation type="submission" date="2017-09" db="EMBL/GenBank/DDBJ databases">
        <authorList>
            <person name="Palmer M."/>
            <person name="Steenkamp E.T."/>
            <person name="Coetzee M.P."/>
            <person name="Avontuur J.R."/>
            <person name="Van Zyl E."/>
            <person name="Chan W.-Y."/>
            <person name="Blom J."/>
            <person name="Venter S.N."/>
        </authorList>
    </citation>
    <scope>NUCLEOTIDE SEQUENCE [LARGE SCALE GENOMIC DNA]</scope>
    <source>
        <strain evidence="8">QC88-366</strain>
    </source>
</reference>
<evidence type="ECO:0000259" key="6">
    <source>
        <dbReference type="PROSITE" id="PS51007"/>
    </source>
</evidence>
<dbReference type="SUPFAM" id="SSF46626">
    <property type="entry name" value="Cytochrome c"/>
    <property type="match status" value="1"/>
</dbReference>
<keyword evidence="1 4" id="KW-0349">Heme</keyword>
<keyword evidence="8" id="KW-1185">Reference proteome</keyword>
<dbReference type="InterPro" id="IPR009056">
    <property type="entry name" value="Cyt_c-like_dom"/>
</dbReference>
<proteinExistence type="predicted"/>
<keyword evidence="2 4" id="KW-0479">Metal-binding</keyword>
<protein>
    <submittedName>
        <fullName evidence="7">Thiol oxidoreductase</fullName>
    </submittedName>
</protein>
<dbReference type="InterPro" id="IPR051395">
    <property type="entry name" value="Cytochrome_c_Peroxidase/MauG"/>
</dbReference>
<dbReference type="Gene3D" id="1.10.760.10">
    <property type="entry name" value="Cytochrome c-like domain"/>
    <property type="match status" value="1"/>
</dbReference>
<dbReference type="PIRSF" id="PIRSF028099">
    <property type="entry name" value="DUF1111"/>
    <property type="match status" value="1"/>
</dbReference>
<dbReference type="Proteomes" id="UP000236345">
    <property type="component" value="Unassembled WGS sequence"/>
</dbReference>
<keyword evidence="3 4" id="KW-0408">Iron</keyword>
<dbReference type="GO" id="GO:0004130">
    <property type="term" value="F:cytochrome-c peroxidase activity"/>
    <property type="evidence" value="ECO:0007669"/>
    <property type="project" value="TreeGrafter"/>
</dbReference>
<feature type="chain" id="PRO_5014368090" evidence="5">
    <location>
        <begin position="23"/>
        <end position="456"/>
    </location>
</feature>
<evidence type="ECO:0000313" key="7">
    <source>
        <dbReference type="EMBL" id="PNS10271.1"/>
    </source>
</evidence>
<dbReference type="OrthoDB" id="9805202at2"/>
<feature type="signal peptide" evidence="5">
    <location>
        <begin position="1"/>
        <end position="22"/>
    </location>
</feature>
<feature type="domain" description="Cytochrome c" evidence="6">
    <location>
        <begin position="324"/>
        <end position="456"/>
    </location>
</feature>
<evidence type="ECO:0000256" key="4">
    <source>
        <dbReference type="PROSITE-ProRule" id="PRU00433"/>
    </source>
</evidence>
<keyword evidence="5" id="KW-0732">Signal</keyword>
<dbReference type="AlphaFoldDB" id="A0A2K1Q5J1"/>
<evidence type="ECO:0000313" key="8">
    <source>
        <dbReference type="Proteomes" id="UP000236345"/>
    </source>
</evidence>
<evidence type="ECO:0000256" key="3">
    <source>
        <dbReference type="ARBA" id="ARBA00023004"/>
    </source>
</evidence>
<dbReference type="GO" id="GO:0046872">
    <property type="term" value="F:metal ion binding"/>
    <property type="evidence" value="ECO:0007669"/>
    <property type="project" value="UniProtKB-KW"/>
</dbReference>
<accession>A0A2K1Q5J1</accession>
<sequence>MKKSAYLLICALGGSVAHICSAVEKAGGDFTTFHQDRASYEEIVWEKIAAAQQRAVSSGRGFVRQTWVVSPSLNPDVAGLGPTYNRPSCISCHPHNGRGQPPELYGEPMRSMLVRLSVPGLDTFGAPRPEPHYGDQLNEFGVPGVPGEGEARIEWMSLNKTLPDGTIVELRHPQVTFHKLAWGPLDNAVMTSLRVASVLYGLGLLEAVPEAEIMAIADEQRREGRGVAGTANRVWDVAKQRSVLGRFGWKANQPTVRQQIAAALLGDMGITTPLFPEPNCPPAQTACIAQKADTHPELSNETLDKMALYHYMLAVPARRDVDTPVVKHGEELFTEIGCASCHRSSLKTGDFPAFPALAGQIIHPYTDLLVHDMGEGLADGRPDGIASARQWRTPPLWGMGLLEKINEHTRLLHDGRARNPLEAILWHDGEAQDARIRFEDLSKADREAVISFLLSL</sequence>
<organism evidence="7 8">
    <name type="scientific">Mixta theicola</name>
    <dbReference type="NCBI Taxonomy" id="1458355"/>
    <lineage>
        <taxon>Bacteria</taxon>
        <taxon>Pseudomonadati</taxon>
        <taxon>Pseudomonadota</taxon>
        <taxon>Gammaproteobacteria</taxon>
        <taxon>Enterobacterales</taxon>
        <taxon>Erwiniaceae</taxon>
        <taxon>Mixta</taxon>
    </lineage>
</organism>
<name>A0A2K1Q5J1_9GAMM</name>
<dbReference type="GO" id="GO:0020037">
    <property type="term" value="F:heme binding"/>
    <property type="evidence" value="ECO:0007669"/>
    <property type="project" value="InterPro"/>
</dbReference>